<keyword evidence="1" id="KW-0378">Hydrolase</keyword>
<name>A0AC61QPR4_9BACT</name>
<keyword evidence="2" id="KW-1185">Reference proteome</keyword>
<organism evidence="1 2">
    <name type="scientific">Palleniella muris</name>
    <dbReference type="NCBI Taxonomy" id="3038145"/>
    <lineage>
        <taxon>Bacteria</taxon>
        <taxon>Pseudomonadati</taxon>
        <taxon>Bacteroidota</taxon>
        <taxon>Bacteroidia</taxon>
        <taxon>Bacteroidales</taxon>
        <taxon>Prevotellaceae</taxon>
        <taxon>Palleniella</taxon>
    </lineage>
</organism>
<accession>A0AC61QPR4</accession>
<protein>
    <submittedName>
        <fullName evidence="1">ATP-dependent Clp protease adaptor ClpS</fullName>
    </submittedName>
</protein>
<dbReference type="EMBL" id="SRZC01000012">
    <property type="protein sequence ID" value="TGX82067.1"/>
    <property type="molecule type" value="Genomic_DNA"/>
</dbReference>
<sequence>MPQYKEQEGTGSKTRVKDEEPDMYDVVMLNDDFTTMDFVVEVLRTVFFHNQPAAERIMLAIHKKGQSVVGTYTLDIAESKQHKAMQMAQAEGFPLRVKVQPHKG</sequence>
<gene>
    <name evidence="1" type="ORF">E5358_08385</name>
</gene>
<evidence type="ECO:0000313" key="2">
    <source>
        <dbReference type="Proteomes" id="UP000308886"/>
    </source>
</evidence>
<evidence type="ECO:0000313" key="1">
    <source>
        <dbReference type="EMBL" id="TGX82067.1"/>
    </source>
</evidence>
<comment type="caution">
    <text evidence="1">The sequence shown here is derived from an EMBL/GenBank/DDBJ whole genome shotgun (WGS) entry which is preliminary data.</text>
</comment>
<keyword evidence="1" id="KW-0645">Protease</keyword>
<proteinExistence type="predicted"/>
<dbReference type="Proteomes" id="UP000308886">
    <property type="component" value="Unassembled WGS sequence"/>
</dbReference>
<reference evidence="1" key="1">
    <citation type="submission" date="2019-04" db="EMBL/GenBank/DDBJ databases">
        <title>Microbes associate with the intestines of laboratory mice.</title>
        <authorList>
            <person name="Navarre W."/>
            <person name="Wong E."/>
            <person name="Huang K."/>
            <person name="Tropini C."/>
            <person name="Ng K."/>
            <person name="Yu B."/>
        </authorList>
    </citation>
    <scope>NUCLEOTIDE SEQUENCE</scope>
    <source>
        <strain evidence="1">NM73_A23</strain>
    </source>
</reference>